<proteinExistence type="predicted"/>
<feature type="transmembrane region" description="Helical" evidence="1">
    <location>
        <begin position="21"/>
        <end position="42"/>
    </location>
</feature>
<protein>
    <submittedName>
        <fullName evidence="2">Uncharacterized protein</fullName>
    </submittedName>
</protein>
<sequence>ASGAEKRKKKKTDEEKRSQDKEIQTSVGFVYLVLTSVFNLTLDSDCEQSWYTEDGVVIADPSAHRWIEPVTSVSSDGLITSHCVDEVHHEIICHSTGLTHKTRYRAWNETHGTQNPEDLKEMTSSVSDVLLWIFAPCFIIVVLLVCFIILKGLICRCAGVRRDRDAEAAETESTPEECEDMDTS</sequence>
<gene>
    <name evidence="2" type="ORF">IRJ41_023782</name>
</gene>
<keyword evidence="1" id="KW-0812">Transmembrane</keyword>
<dbReference type="EMBL" id="JAFHDT010000011">
    <property type="protein sequence ID" value="KAI7804085.1"/>
    <property type="molecule type" value="Genomic_DNA"/>
</dbReference>
<keyword evidence="3" id="KW-1185">Reference proteome</keyword>
<reference evidence="2" key="1">
    <citation type="submission" date="2021-02" db="EMBL/GenBank/DDBJ databases">
        <title>Comparative genomics reveals that relaxation of natural selection precedes convergent phenotypic evolution of cavefish.</title>
        <authorList>
            <person name="Peng Z."/>
        </authorList>
    </citation>
    <scope>NUCLEOTIDE SEQUENCE</scope>
    <source>
        <tissue evidence="2">Muscle</tissue>
    </source>
</reference>
<comment type="caution">
    <text evidence="2">The sequence shown here is derived from an EMBL/GenBank/DDBJ whole genome shotgun (WGS) entry which is preliminary data.</text>
</comment>
<dbReference type="Proteomes" id="UP001059041">
    <property type="component" value="Linkage Group LG11"/>
</dbReference>
<dbReference type="AlphaFoldDB" id="A0A9W7TRP4"/>
<evidence type="ECO:0000256" key="1">
    <source>
        <dbReference type="SAM" id="Phobius"/>
    </source>
</evidence>
<evidence type="ECO:0000313" key="3">
    <source>
        <dbReference type="Proteomes" id="UP001059041"/>
    </source>
</evidence>
<name>A0A9W7TRP4_TRIRA</name>
<feature type="non-terminal residue" evidence="2">
    <location>
        <position position="1"/>
    </location>
</feature>
<organism evidence="2 3">
    <name type="scientific">Triplophysa rosa</name>
    <name type="common">Cave loach</name>
    <dbReference type="NCBI Taxonomy" id="992332"/>
    <lineage>
        <taxon>Eukaryota</taxon>
        <taxon>Metazoa</taxon>
        <taxon>Chordata</taxon>
        <taxon>Craniata</taxon>
        <taxon>Vertebrata</taxon>
        <taxon>Euteleostomi</taxon>
        <taxon>Actinopterygii</taxon>
        <taxon>Neopterygii</taxon>
        <taxon>Teleostei</taxon>
        <taxon>Ostariophysi</taxon>
        <taxon>Cypriniformes</taxon>
        <taxon>Nemacheilidae</taxon>
        <taxon>Triplophysa</taxon>
    </lineage>
</organism>
<feature type="transmembrane region" description="Helical" evidence="1">
    <location>
        <begin position="129"/>
        <end position="154"/>
    </location>
</feature>
<evidence type="ECO:0000313" key="2">
    <source>
        <dbReference type="EMBL" id="KAI7804085.1"/>
    </source>
</evidence>
<keyword evidence="1" id="KW-1133">Transmembrane helix</keyword>
<accession>A0A9W7TRP4</accession>
<keyword evidence="1" id="KW-0472">Membrane</keyword>